<accession>A0A9W6TPT3</accession>
<dbReference type="AlphaFoldDB" id="A0A9W6TPT3"/>
<keyword evidence="2" id="KW-1185">Reference proteome</keyword>
<reference evidence="1" key="1">
    <citation type="submission" date="2023-04" db="EMBL/GenBank/DDBJ databases">
        <title>Phytophthora fragariaefolia NBRC 109709.</title>
        <authorList>
            <person name="Ichikawa N."/>
            <person name="Sato H."/>
            <person name="Tonouchi N."/>
        </authorList>
    </citation>
    <scope>NUCLEOTIDE SEQUENCE</scope>
    <source>
        <strain evidence="1">NBRC 109709</strain>
    </source>
</reference>
<evidence type="ECO:0000313" key="1">
    <source>
        <dbReference type="EMBL" id="GMF16658.1"/>
    </source>
</evidence>
<dbReference type="EMBL" id="BSXT01000070">
    <property type="protein sequence ID" value="GMF16658.1"/>
    <property type="molecule type" value="Genomic_DNA"/>
</dbReference>
<organism evidence="1 2">
    <name type="scientific">Phytophthora fragariaefolia</name>
    <dbReference type="NCBI Taxonomy" id="1490495"/>
    <lineage>
        <taxon>Eukaryota</taxon>
        <taxon>Sar</taxon>
        <taxon>Stramenopiles</taxon>
        <taxon>Oomycota</taxon>
        <taxon>Peronosporomycetes</taxon>
        <taxon>Peronosporales</taxon>
        <taxon>Peronosporaceae</taxon>
        <taxon>Phytophthora</taxon>
    </lineage>
</organism>
<sequence length="233" mass="26258">MPEREKVTRGRNNTAAEDLELARAWIQVSIDAGVGINQTEEEFWTRVKEAMETANTIAPALVSGKLEPRRWSGLNAHFGQVMTAVAKLSLGQNTAPQSAYITPESRGLCLLFCLAVTLLDDAQRLRWRELRKVLVVRGDRRRHRRRRVQERRYDDEPVAQPASSGIFIPAGQESAIQPTDSAEDALEKFLAPYFSSQEAAKIQRQLEKVPESPTGLLEGWRLTWTVLLLLLLV</sequence>
<protein>
    <submittedName>
        <fullName evidence="1">Unnamed protein product</fullName>
    </submittedName>
</protein>
<gene>
    <name evidence="1" type="ORF">Pfra01_000089700</name>
</gene>
<name>A0A9W6TPT3_9STRA</name>
<evidence type="ECO:0000313" key="2">
    <source>
        <dbReference type="Proteomes" id="UP001165121"/>
    </source>
</evidence>
<dbReference type="OrthoDB" id="59650at2759"/>
<comment type="caution">
    <text evidence="1">The sequence shown here is derived from an EMBL/GenBank/DDBJ whole genome shotgun (WGS) entry which is preliminary data.</text>
</comment>
<dbReference type="Proteomes" id="UP001165121">
    <property type="component" value="Unassembled WGS sequence"/>
</dbReference>
<proteinExistence type="predicted"/>